<dbReference type="InterPro" id="IPR041522">
    <property type="entry name" value="CdaR_GGDEF"/>
</dbReference>
<dbReference type="AlphaFoldDB" id="A0A9W6PLE5"/>
<dbReference type="Pfam" id="PF13556">
    <property type="entry name" value="HTH_30"/>
    <property type="match status" value="1"/>
</dbReference>
<protein>
    <submittedName>
        <fullName evidence="4">Cyclic diguanylate phosphodiesterase</fullName>
    </submittedName>
</protein>
<dbReference type="InterPro" id="IPR042070">
    <property type="entry name" value="PucR_C-HTH_sf"/>
</dbReference>
<dbReference type="InterPro" id="IPR025736">
    <property type="entry name" value="PucR_C-HTH_dom"/>
</dbReference>
<dbReference type="SUPFAM" id="SSF55781">
    <property type="entry name" value="GAF domain-like"/>
    <property type="match status" value="1"/>
</dbReference>
<name>A0A9W6PLE5_9ACTN</name>
<evidence type="ECO:0000313" key="4">
    <source>
        <dbReference type="EMBL" id="GLW56988.1"/>
    </source>
</evidence>
<reference evidence="4" key="1">
    <citation type="submission" date="2023-02" db="EMBL/GenBank/DDBJ databases">
        <title>Kitasatospora phosalacinea NBRC 14362.</title>
        <authorList>
            <person name="Ichikawa N."/>
            <person name="Sato H."/>
            <person name="Tonouchi N."/>
        </authorList>
    </citation>
    <scope>NUCLEOTIDE SEQUENCE</scope>
    <source>
        <strain evidence="4">NBRC 14362</strain>
    </source>
</reference>
<proteinExistence type="inferred from homology"/>
<evidence type="ECO:0000313" key="5">
    <source>
        <dbReference type="Proteomes" id="UP001165143"/>
    </source>
</evidence>
<gene>
    <name evidence="4" type="ORF">Kpho01_49990</name>
</gene>
<dbReference type="PANTHER" id="PTHR33744">
    <property type="entry name" value="CARBOHYDRATE DIACID REGULATOR"/>
    <property type="match status" value="1"/>
</dbReference>
<comment type="similarity">
    <text evidence="1">Belongs to the CdaR family.</text>
</comment>
<evidence type="ECO:0000256" key="1">
    <source>
        <dbReference type="ARBA" id="ARBA00006754"/>
    </source>
</evidence>
<dbReference type="Pfam" id="PF17853">
    <property type="entry name" value="GGDEF_2"/>
    <property type="match status" value="1"/>
</dbReference>
<accession>A0A9W6PLE5</accession>
<dbReference type="InterPro" id="IPR029016">
    <property type="entry name" value="GAF-like_dom_sf"/>
</dbReference>
<evidence type="ECO:0000259" key="3">
    <source>
        <dbReference type="SMART" id="SM00065"/>
    </source>
</evidence>
<feature type="domain" description="GAF" evidence="3">
    <location>
        <begin position="87"/>
        <end position="238"/>
    </location>
</feature>
<dbReference type="InterPro" id="IPR051448">
    <property type="entry name" value="CdaR-like_regulators"/>
</dbReference>
<dbReference type="EMBL" id="BSRX01000032">
    <property type="protein sequence ID" value="GLW56988.1"/>
    <property type="molecule type" value="Genomic_DNA"/>
</dbReference>
<dbReference type="Pfam" id="PF13185">
    <property type="entry name" value="GAF_2"/>
    <property type="match status" value="1"/>
</dbReference>
<evidence type="ECO:0000256" key="2">
    <source>
        <dbReference type="SAM" id="Coils"/>
    </source>
</evidence>
<dbReference type="RefSeq" id="WP_285679426.1">
    <property type="nucleotide sequence ID" value="NZ_BSRX01000032.1"/>
</dbReference>
<keyword evidence="2" id="KW-0175">Coiled coil</keyword>
<comment type="caution">
    <text evidence="4">The sequence shown here is derived from an EMBL/GenBank/DDBJ whole genome shotgun (WGS) entry which is preliminary data.</text>
</comment>
<dbReference type="PANTHER" id="PTHR33744:SF1">
    <property type="entry name" value="DNA-BINDING TRANSCRIPTIONAL ACTIVATOR ADER"/>
    <property type="match status" value="1"/>
</dbReference>
<dbReference type="Gene3D" id="1.10.10.2840">
    <property type="entry name" value="PucR C-terminal helix-turn-helix domain"/>
    <property type="match status" value="1"/>
</dbReference>
<dbReference type="Gene3D" id="3.30.450.40">
    <property type="match status" value="1"/>
</dbReference>
<dbReference type="Proteomes" id="UP001165143">
    <property type="component" value="Unassembled WGS sequence"/>
</dbReference>
<feature type="coiled-coil region" evidence="2">
    <location>
        <begin position="227"/>
        <end position="261"/>
    </location>
</feature>
<sequence>MAQQGASTRPDALTVLNLLVTEAPVAHIESLLAEAVRQGARESERAALERAVRIGLDICAQRGARQQREARLSALLSAAQDLLVPTSLDGVLQVATRRARLLLGADMAYVSFPGPDPGMAHIRASDGHTSTLNVGLRLRGDVGLGHSAVNNLAPAWTPDYLDDDRFRHDEDIDEVVRAETLRSVMAVPLSRGSQPFGALYIADRNVRHYTPEEIATASLLGELVGLAAGQTEVLEESRAALRALEREHQRTTETLRELAEHRRAHHELLEHALTEDELQPLAELIGQHLDGPLRIHAADGSVLAAVGHLPDTDAAAAETQAAKQPVHTADGLWAVQATAGGEVLGSVVARPGAAADGHGEELLGIAAQAVAVQLLRTGDPAAVRGRSHDELLEDLLSGTQRPPQQLQERARRLGVDLSLPHLVVVLRPEARAAGRARALVTGLAQRRNGLWAMHNGDVVLLLPGTAPGATARAVLGELAPQLGEPVTVAGAGPVSDAPSVYHCYQEALRCLDSMTALEITGRSASPGELGFLGLLLADTRDVPSFVESVIGPVLDYDKQRFTDLVRTLDAYFETGGSPTRAAQKLHVHPNTVARRLERIGELLGPAWQDPAQALEVQLALRLARVREIITRDGVPL</sequence>
<dbReference type="InterPro" id="IPR003018">
    <property type="entry name" value="GAF"/>
</dbReference>
<organism evidence="4 5">
    <name type="scientific">Kitasatospora phosalacinea</name>
    <dbReference type="NCBI Taxonomy" id="2065"/>
    <lineage>
        <taxon>Bacteria</taxon>
        <taxon>Bacillati</taxon>
        <taxon>Actinomycetota</taxon>
        <taxon>Actinomycetes</taxon>
        <taxon>Kitasatosporales</taxon>
        <taxon>Streptomycetaceae</taxon>
        <taxon>Kitasatospora</taxon>
    </lineage>
</organism>
<dbReference type="SMART" id="SM00065">
    <property type="entry name" value="GAF"/>
    <property type="match status" value="1"/>
</dbReference>